<evidence type="ECO:0000256" key="3">
    <source>
        <dbReference type="ARBA" id="ARBA00023274"/>
    </source>
</evidence>
<accession>A0A9N9BAD1</accession>
<feature type="region of interest" description="Disordered" evidence="4">
    <location>
        <begin position="150"/>
        <end position="177"/>
    </location>
</feature>
<keyword evidence="7" id="KW-1185">Reference proteome</keyword>
<dbReference type="OrthoDB" id="843225at2759"/>
<evidence type="ECO:0000313" key="7">
    <source>
        <dbReference type="Proteomes" id="UP000789706"/>
    </source>
</evidence>
<proteinExistence type="inferred from homology"/>
<comment type="caution">
    <text evidence="6">The sequence shown here is derived from an EMBL/GenBank/DDBJ whole genome shotgun (WGS) entry which is preliminary data.</text>
</comment>
<dbReference type="Pfam" id="PF04758">
    <property type="entry name" value="Ribosomal_S30"/>
    <property type="match status" value="1"/>
</dbReference>
<evidence type="ECO:0000259" key="5">
    <source>
        <dbReference type="Pfam" id="PF00582"/>
    </source>
</evidence>
<feature type="domain" description="UspA" evidence="5">
    <location>
        <begin position="6"/>
        <end position="143"/>
    </location>
</feature>
<dbReference type="PANTHER" id="PTHR12650:SF15">
    <property type="entry name" value="RIBOSOMAL PROTEIN S30, ISOFORM A"/>
    <property type="match status" value="1"/>
</dbReference>
<protein>
    <submittedName>
        <fullName evidence="6">5485_t:CDS:1</fullName>
    </submittedName>
</protein>
<dbReference type="EMBL" id="CAJVPK010000943">
    <property type="protein sequence ID" value="CAG8561101.1"/>
    <property type="molecule type" value="Genomic_DNA"/>
</dbReference>
<keyword evidence="2" id="KW-0689">Ribosomal protein</keyword>
<dbReference type="Proteomes" id="UP000789706">
    <property type="component" value="Unassembled WGS sequence"/>
</dbReference>
<dbReference type="SUPFAM" id="SSF52402">
    <property type="entry name" value="Adenine nucleotide alpha hydrolases-like"/>
    <property type="match status" value="1"/>
</dbReference>
<evidence type="ECO:0000313" key="6">
    <source>
        <dbReference type="EMBL" id="CAG8561101.1"/>
    </source>
</evidence>
<gene>
    <name evidence="6" type="ORF">DEBURN_LOCUS7594</name>
</gene>
<reference evidence="6" key="1">
    <citation type="submission" date="2021-06" db="EMBL/GenBank/DDBJ databases">
        <authorList>
            <person name="Kallberg Y."/>
            <person name="Tangrot J."/>
            <person name="Rosling A."/>
        </authorList>
    </citation>
    <scope>NUCLEOTIDE SEQUENCE</scope>
    <source>
        <strain evidence="6">AZ414A</strain>
    </source>
</reference>
<name>A0A9N9BAD1_9GLOM</name>
<dbReference type="GO" id="GO:0022627">
    <property type="term" value="C:cytosolic small ribosomal subunit"/>
    <property type="evidence" value="ECO:0007669"/>
    <property type="project" value="TreeGrafter"/>
</dbReference>
<keyword evidence="3" id="KW-0687">Ribonucleoprotein</keyword>
<sequence length="207" mass="23185">MEGEFKVLVATEETDISFKAIQYAFDLCSKLKASYTLSFIYIVALNPEANVPFLHNLDRASNLDILIEAKESASKIKEYHGLVGKILKDYIENQQPDLNLLIVGSRNLDGLQKVRESFPRISSVLSIVLSSTSDYLVKNVRCPGKVHGSLARAGKVKSQTPKVEKQEKKKKKTGRAKKRIIYNRRFVNITSFGGKRRMNPAPTSSVP</sequence>
<dbReference type="PANTHER" id="PTHR12650">
    <property type="entry name" value="40S RIBOSOMAL PROTEIN S30/UBIQUITIN-LIKE PROTEIN FUBI"/>
    <property type="match status" value="1"/>
</dbReference>
<dbReference type="GO" id="GO:0003735">
    <property type="term" value="F:structural constituent of ribosome"/>
    <property type="evidence" value="ECO:0007669"/>
    <property type="project" value="InterPro"/>
</dbReference>
<dbReference type="InterPro" id="IPR006846">
    <property type="entry name" value="Ribosomal_eS30"/>
</dbReference>
<organism evidence="6 7">
    <name type="scientific">Diversispora eburnea</name>
    <dbReference type="NCBI Taxonomy" id="1213867"/>
    <lineage>
        <taxon>Eukaryota</taxon>
        <taxon>Fungi</taxon>
        <taxon>Fungi incertae sedis</taxon>
        <taxon>Mucoromycota</taxon>
        <taxon>Glomeromycotina</taxon>
        <taxon>Glomeromycetes</taxon>
        <taxon>Diversisporales</taxon>
        <taxon>Diversisporaceae</taxon>
        <taxon>Diversispora</taxon>
    </lineage>
</organism>
<comment type="similarity">
    <text evidence="1">Belongs to the eukaryotic ribosomal protein eS30 family.</text>
</comment>
<dbReference type="AlphaFoldDB" id="A0A9N9BAD1"/>
<dbReference type="Pfam" id="PF00582">
    <property type="entry name" value="Usp"/>
    <property type="match status" value="1"/>
</dbReference>
<evidence type="ECO:0000256" key="4">
    <source>
        <dbReference type="SAM" id="MobiDB-lite"/>
    </source>
</evidence>
<feature type="compositionally biased region" description="Basic residues" evidence="4">
    <location>
        <begin position="168"/>
        <end position="177"/>
    </location>
</feature>
<dbReference type="GO" id="GO:0006412">
    <property type="term" value="P:translation"/>
    <property type="evidence" value="ECO:0007669"/>
    <property type="project" value="InterPro"/>
</dbReference>
<dbReference type="InterPro" id="IPR014729">
    <property type="entry name" value="Rossmann-like_a/b/a_fold"/>
</dbReference>
<dbReference type="InterPro" id="IPR006016">
    <property type="entry name" value="UspA"/>
</dbReference>
<evidence type="ECO:0000256" key="1">
    <source>
        <dbReference type="ARBA" id="ARBA00008450"/>
    </source>
</evidence>
<evidence type="ECO:0000256" key="2">
    <source>
        <dbReference type="ARBA" id="ARBA00022980"/>
    </source>
</evidence>
<dbReference type="Gene3D" id="3.40.50.620">
    <property type="entry name" value="HUPs"/>
    <property type="match status" value="1"/>
</dbReference>